<keyword evidence="2" id="KW-1185">Reference proteome</keyword>
<sequence>MGFLSTKDILNFRRTANKREKESAFQDYFDKLELAKERKDAFNPTIVQTTEEFDDMLNDMVTRAPITIRTVHLPAGYTMQDPRLRGKTFPVIRSFVESLPAGELPVLPAKSMVADIKRSLVPPAWNPINATQEDQRIQVILPEYEPVAEYNGDVLLEQGKEDVLPEPMEEPTFSPAEIQEASLPHRRLSADVDATYKAFVEALRRQRLD</sequence>
<dbReference type="AlphaFoldDB" id="A0A023B4Y2"/>
<protein>
    <submittedName>
        <fullName evidence="1">Uncharacterized protein</fullName>
    </submittedName>
</protein>
<dbReference type="Proteomes" id="UP000019763">
    <property type="component" value="Unassembled WGS sequence"/>
</dbReference>
<evidence type="ECO:0000313" key="1">
    <source>
        <dbReference type="EMBL" id="EZG57140.1"/>
    </source>
</evidence>
<dbReference type="EMBL" id="AFNH02000744">
    <property type="protein sequence ID" value="EZG57140.1"/>
    <property type="molecule type" value="Genomic_DNA"/>
</dbReference>
<dbReference type="VEuPathDB" id="CryptoDB:GNI_099270"/>
<reference evidence="1" key="1">
    <citation type="submission" date="2013-12" db="EMBL/GenBank/DDBJ databases">
        <authorList>
            <person name="Omoto C.K."/>
            <person name="Sibley D."/>
            <person name="Venepally P."/>
            <person name="Hadjithomas M."/>
            <person name="Karamycheva S."/>
            <person name="Brunk B."/>
            <person name="Roos D."/>
            <person name="Caler E."/>
            <person name="Lorenzi H."/>
        </authorList>
    </citation>
    <scope>NUCLEOTIDE SEQUENCE</scope>
</reference>
<proteinExistence type="predicted"/>
<organism evidence="1 2">
    <name type="scientific">Gregarina niphandrodes</name>
    <name type="common">Septate eugregarine</name>
    <dbReference type="NCBI Taxonomy" id="110365"/>
    <lineage>
        <taxon>Eukaryota</taxon>
        <taxon>Sar</taxon>
        <taxon>Alveolata</taxon>
        <taxon>Apicomplexa</taxon>
        <taxon>Conoidasida</taxon>
        <taxon>Gregarinasina</taxon>
        <taxon>Eugregarinorida</taxon>
        <taxon>Gregarinidae</taxon>
        <taxon>Gregarina</taxon>
    </lineage>
</organism>
<evidence type="ECO:0000313" key="2">
    <source>
        <dbReference type="Proteomes" id="UP000019763"/>
    </source>
</evidence>
<gene>
    <name evidence="1" type="ORF">GNI_099270</name>
</gene>
<accession>A0A023B4Y2</accession>
<dbReference type="RefSeq" id="XP_011131099.1">
    <property type="nucleotide sequence ID" value="XM_011132797.1"/>
</dbReference>
<comment type="caution">
    <text evidence="1">The sequence shown here is derived from an EMBL/GenBank/DDBJ whole genome shotgun (WGS) entry which is preliminary data.</text>
</comment>
<name>A0A023B4Y2_GRENI</name>
<dbReference type="GeneID" id="22913516"/>